<dbReference type="AlphaFoldDB" id="A0A2V0PGG8"/>
<accession>A0A2V0PGG8</accession>
<comment type="caution">
    <text evidence="1">The sequence shown here is derived from an EMBL/GenBank/DDBJ whole genome shotgun (WGS) entry which is preliminary data.</text>
</comment>
<reference evidence="1 2" key="1">
    <citation type="journal article" date="2018" name="Sci. Rep.">
        <title>Raphidocelis subcapitata (=Pseudokirchneriella subcapitata) provides an insight into genome evolution and environmental adaptations in the Sphaeropleales.</title>
        <authorList>
            <person name="Suzuki S."/>
            <person name="Yamaguchi H."/>
            <person name="Nakajima N."/>
            <person name="Kawachi M."/>
        </authorList>
    </citation>
    <scope>NUCLEOTIDE SEQUENCE [LARGE SCALE GENOMIC DNA]</scope>
    <source>
        <strain evidence="1 2">NIES-35</strain>
    </source>
</reference>
<sequence length="390" mass="38559">MDPAEARCGPAPPGFPPSCFLAREPGGRVVLVDPHGAGEEELMWGGGRARWLLGQELLQRTCLCPLPGVVPLLSARHPNGVGCVAYLVYGHEGGALAAALPALARATPEARAAMAHAVLRGLAPTLESIHKGGYVYGGVTLGNIIAQPPPETHDDGQGPGIRVNFFSMRSAALPHAALVPLFAAGYLAPEALAAAAAADGADASNGDAEATWLAPVLTRRLDAFSLGVCIAEVAAGARLDAAAGPEGWVAHPGYAAAPAPLREAVAALCAAQPEERITPAAALALAFGTTAPSPAAVAEAAAVLRAAGYGSGSAEGAPEAEAAGDGPAGSGCGEGAAAGGGACAEGGAQAKRGLLRRGLHRCAKRGRELRAALASGFGGCFGCGQGVIEG</sequence>
<keyword evidence="2" id="KW-1185">Reference proteome</keyword>
<dbReference type="InterPro" id="IPR011009">
    <property type="entry name" value="Kinase-like_dom_sf"/>
</dbReference>
<evidence type="ECO:0008006" key="3">
    <source>
        <dbReference type="Google" id="ProtNLM"/>
    </source>
</evidence>
<dbReference type="EMBL" id="BDRX01000090">
    <property type="protein sequence ID" value="GBF97003.1"/>
    <property type="molecule type" value="Genomic_DNA"/>
</dbReference>
<organism evidence="1 2">
    <name type="scientific">Raphidocelis subcapitata</name>
    <dbReference type="NCBI Taxonomy" id="307507"/>
    <lineage>
        <taxon>Eukaryota</taxon>
        <taxon>Viridiplantae</taxon>
        <taxon>Chlorophyta</taxon>
        <taxon>core chlorophytes</taxon>
        <taxon>Chlorophyceae</taxon>
        <taxon>CS clade</taxon>
        <taxon>Sphaeropleales</taxon>
        <taxon>Selenastraceae</taxon>
        <taxon>Raphidocelis</taxon>
    </lineage>
</organism>
<name>A0A2V0PGG8_9CHLO</name>
<dbReference type="InParanoid" id="A0A2V0PGG8"/>
<evidence type="ECO:0000313" key="2">
    <source>
        <dbReference type="Proteomes" id="UP000247498"/>
    </source>
</evidence>
<dbReference type="SUPFAM" id="SSF56112">
    <property type="entry name" value="Protein kinase-like (PK-like)"/>
    <property type="match status" value="1"/>
</dbReference>
<dbReference type="Gene3D" id="1.10.510.10">
    <property type="entry name" value="Transferase(Phosphotransferase) domain 1"/>
    <property type="match status" value="1"/>
</dbReference>
<proteinExistence type="predicted"/>
<dbReference type="Proteomes" id="UP000247498">
    <property type="component" value="Unassembled WGS sequence"/>
</dbReference>
<evidence type="ECO:0000313" key="1">
    <source>
        <dbReference type="EMBL" id="GBF97003.1"/>
    </source>
</evidence>
<protein>
    <recommendedName>
        <fullName evidence="3">Protein kinase domain-containing protein</fullName>
    </recommendedName>
</protein>
<gene>
    <name evidence="1" type="ORF">Rsub_09800</name>
</gene>